<feature type="compositionally biased region" description="Basic and acidic residues" evidence="1">
    <location>
        <begin position="611"/>
        <end position="623"/>
    </location>
</feature>
<dbReference type="SUPFAM" id="SSF52540">
    <property type="entry name" value="P-loop containing nucleoside triphosphate hydrolases"/>
    <property type="match status" value="1"/>
</dbReference>
<evidence type="ECO:0008006" key="4">
    <source>
        <dbReference type="Google" id="ProtNLM"/>
    </source>
</evidence>
<name>A0A2G5C9L9_AQUCA</name>
<dbReference type="GO" id="GO:0032204">
    <property type="term" value="P:regulation of telomere maintenance"/>
    <property type="evidence" value="ECO:0007669"/>
    <property type="project" value="TreeGrafter"/>
</dbReference>
<dbReference type="InterPro" id="IPR026314">
    <property type="entry name" value="YLP_motif_con_p1"/>
</dbReference>
<sequence length="753" mass="84496">MEDSWRFRPIQGNICPICSNPHFPFCPQPPPPPSFHRPPPYFDPNHGFPRPIDIYQPISHYDYSNSDRSVKRMRIGDMGSPSFPQIPPPIRQSAEDARRLSLIRDHGAPIRGNPPLNNGYYSQESCLGGDWQSRQLTNNNLYDPVVDAQNNVIRSNVYDENNEFGYNHQKMQSELRHHSYNAPYGYPQDSMNMYNGNGSYQLQANGFPHNSPLSSGSGVAVYENRQNLHIQGQQNGMRQSFESSMIERYDAPKIVEQIAYLPISTSNTMAPIRHVQGLTSQPSGVYPPLPPLPPPGAMPIYPPLPPLPPPSLPMEPPGPPPSHLLPTTSSPTNPLASSDVAPLLRSSPDKPKVVDSSSLFKRPGRDTRPEYIVVILRGLPGSGKSYLAKMLRDLEVENGANAPRIHSMDDYFMTEVEKVEESEVSKSSGSSKSKKRVTKKVIEYCYEPEMEEAYRSSMLKAFKKTLEDGIFTFIIVDDRNLRVADFAQFWASAKRSGYEVYLLEAMYKDPVGCAARNIHGFTSDDIQKMAEQWEEAPSLYLRLDSQSLFHGDDLKEHGIQEVDMDMDDISSDEGQPGLQNRNSPKTMEPPQENPEPDDSVKEEDRWDADDPGVKELGKSKWSNDADEEDIERSNRAKKASNVLSGLIQAYTKGDKSVNWGDQIGNSGFSIGASRRANVVSLVIGPGAGYNLKSNPLPEEENEGASDTSWQSKKRSVFEEHLRAERASERESFKTVVDRRRQRIVGLEMDDDLH</sequence>
<evidence type="ECO:0000256" key="1">
    <source>
        <dbReference type="SAM" id="MobiDB-lite"/>
    </source>
</evidence>
<organism evidence="2 3">
    <name type="scientific">Aquilegia coerulea</name>
    <name type="common">Rocky mountain columbine</name>
    <dbReference type="NCBI Taxonomy" id="218851"/>
    <lineage>
        <taxon>Eukaryota</taxon>
        <taxon>Viridiplantae</taxon>
        <taxon>Streptophyta</taxon>
        <taxon>Embryophyta</taxon>
        <taxon>Tracheophyta</taxon>
        <taxon>Spermatophyta</taxon>
        <taxon>Magnoliopsida</taxon>
        <taxon>Ranunculales</taxon>
        <taxon>Ranunculaceae</taxon>
        <taxon>Thalictroideae</taxon>
        <taxon>Aquilegia</taxon>
    </lineage>
</organism>
<dbReference type="EMBL" id="KZ305091">
    <property type="protein sequence ID" value="PIA27961.1"/>
    <property type="molecule type" value="Genomic_DNA"/>
</dbReference>
<keyword evidence="3" id="KW-1185">Reference proteome</keyword>
<feature type="region of interest" description="Disordered" evidence="1">
    <location>
        <begin position="567"/>
        <end position="636"/>
    </location>
</feature>
<proteinExistence type="predicted"/>
<feature type="region of interest" description="Disordered" evidence="1">
    <location>
        <begin position="308"/>
        <end position="362"/>
    </location>
</feature>
<accession>A0A2G5C9L9</accession>
<dbReference type="InParanoid" id="A0A2G5C9L9"/>
<dbReference type="InterPro" id="IPR027417">
    <property type="entry name" value="P-loop_NTPase"/>
</dbReference>
<dbReference type="OrthoDB" id="513595at2759"/>
<dbReference type="GO" id="GO:0005634">
    <property type="term" value="C:nucleus"/>
    <property type="evidence" value="ECO:0007669"/>
    <property type="project" value="InterPro"/>
</dbReference>
<feature type="region of interest" description="Disordered" evidence="1">
    <location>
        <begin position="692"/>
        <end position="723"/>
    </location>
</feature>
<evidence type="ECO:0000313" key="2">
    <source>
        <dbReference type="EMBL" id="PIA27961.1"/>
    </source>
</evidence>
<dbReference type="PANTHER" id="PTHR13413">
    <property type="entry name" value="YLP MOTIF CONTAINING PROTEIN NUCLEAR PROTEIN ZAP"/>
    <property type="match status" value="1"/>
</dbReference>
<feature type="compositionally biased region" description="Pro residues" evidence="1">
    <location>
        <begin position="308"/>
        <end position="323"/>
    </location>
</feature>
<gene>
    <name evidence="2" type="ORF">AQUCO_07400066v1</name>
</gene>
<evidence type="ECO:0000313" key="3">
    <source>
        <dbReference type="Proteomes" id="UP000230069"/>
    </source>
</evidence>
<protein>
    <recommendedName>
        <fullName evidence="4">YLP motif-containing protein 1</fullName>
    </recommendedName>
</protein>
<dbReference type="FunFam" id="3.40.50.300:FF:000978">
    <property type="entry name" value="YLP motif-containing protein 1 isoform X3"/>
    <property type="match status" value="1"/>
</dbReference>
<reference evidence="2 3" key="1">
    <citation type="submission" date="2017-09" db="EMBL/GenBank/DDBJ databases">
        <title>WGS assembly of Aquilegia coerulea Goldsmith.</title>
        <authorList>
            <person name="Hodges S."/>
            <person name="Kramer E."/>
            <person name="Nordborg M."/>
            <person name="Tomkins J."/>
            <person name="Borevitz J."/>
            <person name="Derieg N."/>
            <person name="Yan J."/>
            <person name="Mihaltcheva S."/>
            <person name="Hayes R.D."/>
            <person name="Rokhsar D."/>
        </authorList>
    </citation>
    <scope>NUCLEOTIDE SEQUENCE [LARGE SCALE GENOMIC DNA]</scope>
    <source>
        <strain evidence="3">cv. Goldsmith</strain>
    </source>
</reference>
<dbReference type="STRING" id="218851.A0A2G5C9L9"/>
<dbReference type="AlphaFoldDB" id="A0A2G5C9L9"/>
<dbReference type="PANTHER" id="PTHR13413:SF0">
    <property type="entry name" value="YLP MOTIF-CONTAINING PROTEIN 1"/>
    <property type="match status" value="1"/>
</dbReference>
<dbReference type="Proteomes" id="UP000230069">
    <property type="component" value="Unassembled WGS sequence"/>
</dbReference>
<dbReference type="FunCoup" id="A0A2G5C9L9">
    <property type="interactions" value="1659"/>
</dbReference>
<feature type="compositionally biased region" description="Low complexity" evidence="1">
    <location>
        <begin position="324"/>
        <end position="338"/>
    </location>
</feature>
<dbReference type="Gene3D" id="3.40.50.300">
    <property type="entry name" value="P-loop containing nucleotide triphosphate hydrolases"/>
    <property type="match status" value="1"/>
</dbReference>